<evidence type="ECO:0000313" key="3">
    <source>
        <dbReference type="Proteomes" id="UP000287171"/>
    </source>
</evidence>
<sequence length="193" mass="20067">MNNFNQNNDPRAQQYANAWDQGTYNEIPHQDAWQNYTQFAQNASPQMLEQAHQQVYAQMPAEQRGGLLQNLLGGLMQRGISPQQMGLQNSDPYTMSPADAARVTGYAQQQAPDLLHQVFGPGGALSSPWAKLAIAGVAAFAAKQFLGGGFGGGNQGGFGGNQGGFGGGNQGGFGGGNQGGSMTGNSSNDGGLL</sequence>
<feature type="region of interest" description="Disordered" evidence="1">
    <location>
        <begin position="161"/>
        <end position="193"/>
    </location>
</feature>
<accession>A0A402B0Q5</accession>
<protein>
    <submittedName>
        <fullName evidence="2">Uncharacterized protein</fullName>
    </submittedName>
</protein>
<comment type="caution">
    <text evidence="2">The sequence shown here is derived from an EMBL/GenBank/DDBJ whole genome shotgun (WGS) entry which is preliminary data.</text>
</comment>
<evidence type="ECO:0000313" key="2">
    <source>
        <dbReference type="EMBL" id="GCE24934.1"/>
    </source>
</evidence>
<reference evidence="3" key="1">
    <citation type="submission" date="2018-12" db="EMBL/GenBank/DDBJ databases">
        <title>Tengunoibacter tsumagoiensis gen. nov., sp. nov., Dictyobacter kobayashii sp. nov., D. alpinus sp. nov., and D. joshuensis sp. nov. and description of Dictyobacteraceae fam. nov. within the order Ktedonobacterales isolated from Tengu-no-mugimeshi.</title>
        <authorList>
            <person name="Wang C.M."/>
            <person name="Zheng Y."/>
            <person name="Sakai Y."/>
            <person name="Toyoda A."/>
            <person name="Minakuchi Y."/>
            <person name="Abe K."/>
            <person name="Yokota A."/>
            <person name="Yabe S."/>
        </authorList>
    </citation>
    <scope>NUCLEOTIDE SEQUENCE [LARGE SCALE GENOMIC DNA]</scope>
    <source>
        <strain evidence="3">Uno16</strain>
    </source>
</reference>
<dbReference type="EMBL" id="BIFT01000001">
    <property type="protein sequence ID" value="GCE24934.1"/>
    <property type="molecule type" value="Genomic_DNA"/>
</dbReference>
<evidence type="ECO:0000256" key="1">
    <source>
        <dbReference type="SAM" id="MobiDB-lite"/>
    </source>
</evidence>
<gene>
    <name evidence="2" type="ORF">KDA_04180</name>
</gene>
<feature type="compositionally biased region" description="Gly residues" evidence="1">
    <location>
        <begin position="161"/>
        <end position="182"/>
    </location>
</feature>
<proteinExistence type="predicted"/>
<dbReference type="AlphaFoldDB" id="A0A402B0Q5"/>
<feature type="compositionally biased region" description="Polar residues" evidence="1">
    <location>
        <begin position="183"/>
        <end position="193"/>
    </location>
</feature>
<organism evidence="2 3">
    <name type="scientific">Dictyobacter alpinus</name>
    <dbReference type="NCBI Taxonomy" id="2014873"/>
    <lineage>
        <taxon>Bacteria</taxon>
        <taxon>Bacillati</taxon>
        <taxon>Chloroflexota</taxon>
        <taxon>Ktedonobacteria</taxon>
        <taxon>Ktedonobacterales</taxon>
        <taxon>Dictyobacteraceae</taxon>
        <taxon>Dictyobacter</taxon>
    </lineage>
</organism>
<dbReference type="RefSeq" id="WP_176599702.1">
    <property type="nucleotide sequence ID" value="NZ_BIFT01000001.1"/>
</dbReference>
<name>A0A402B0Q5_9CHLR</name>
<keyword evidence="3" id="KW-1185">Reference proteome</keyword>
<dbReference type="Proteomes" id="UP000287171">
    <property type="component" value="Unassembled WGS sequence"/>
</dbReference>